<keyword evidence="5 6" id="KW-0472">Membrane</keyword>
<keyword evidence="2" id="KW-1003">Cell membrane</keyword>
<name>A0A839QPI4_9MICC</name>
<dbReference type="PANTHER" id="PTHR33885:SF3">
    <property type="entry name" value="PHAGE SHOCK PROTEIN C"/>
    <property type="match status" value="1"/>
</dbReference>
<keyword evidence="9" id="KW-1185">Reference proteome</keyword>
<evidence type="ECO:0000256" key="6">
    <source>
        <dbReference type="SAM" id="Phobius"/>
    </source>
</evidence>
<reference evidence="8 9" key="1">
    <citation type="submission" date="2020-08" db="EMBL/GenBank/DDBJ databases">
        <title>Sequencing the genomes of 1000 actinobacteria strains.</title>
        <authorList>
            <person name="Klenk H.-P."/>
        </authorList>
    </citation>
    <scope>NUCLEOTIDE SEQUENCE [LARGE SCALE GENOMIC DNA]</scope>
    <source>
        <strain evidence="8 9">DSM 22826</strain>
    </source>
</reference>
<protein>
    <submittedName>
        <fullName evidence="8">Phage shock protein PspC (Stress-responsive transcriptional regulator)</fullName>
    </submittedName>
</protein>
<comment type="subcellular location">
    <subcellularLocation>
        <location evidence="1">Cell membrane</location>
        <topology evidence="1">Single-pass membrane protein</topology>
    </subcellularLocation>
</comment>
<feature type="domain" description="Phage shock protein PspC N-terminal" evidence="7">
    <location>
        <begin position="14"/>
        <end position="66"/>
    </location>
</feature>
<keyword evidence="3 6" id="KW-0812">Transmembrane</keyword>
<organism evidence="8 9">
    <name type="scientific">Paeniglutamicibacter cryotolerans</name>
    <dbReference type="NCBI Taxonomy" id="670079"/>
    <lineage>
        <taxon>Bacteria</taxon>
        <taxon>Bacillati</taxon>
        <taxon>Actinomycetota</taxon>
        <taxon>Actinomycetes</taxon>
        <taxon>Micrococcales</taxon>
        <taxon>Micrococcaceae</taxon>
        <taxon>Paeniglutamicibacter</taxon>
    </lineage>
</organism>
<evidence type="ECO:0000313" key="9">
    <source>
        <dbReference type="Proteomes" id="UP000523000"/>
    </source>
</evidence>
<dbReference type="GO" id="GO:0005886">
    <property type="term" value="C:plasma membrane"/>
    <property type="evidence" value="ECO:0007669"/>
    <property type="project" value="UniProtKB-SubCell"/>
</dbReference>
<dbReference type="EMBL" id="JACHVS010000001">
    <property type="protein sequence ID" value="MBB2993991.1"/>
    <property type="molecule type" value="Genomic_DNA"/>
</dbReference>
<dbReference type="AlphaFoldDB" id="A0A839QPI4"/>
<keyword evidence="4 6" id="KW-1133">Transmembrane helix</keyword>
<proteinExistence type="predicted"/>
<sequence>MDNIYSALRSIPLRRGPKRMLAGVAGGIAEKFGWDVNLVRIGMLLSFLLPVIGIGLYLVLWLVLPYQDDSIVLERMLTRK</sequence>
<dbReference type="RefSeq" id="WP_183509352.1">
    <property type="nucleotide sequence ID" value="NZ_BAABGK010000010.1"/>
</dbReference>
<evidence type="ECO:0000256" key="3">
    <source>
        <dbReference type="ARBA" id="ARBA00022692"/>
    </source>
</evidence>
<feature type="transmembrane region" description="Helical" evidence="6">
    <location>
        <begin position="41"/>
        <end position="66"/>
    </location>
</feature>
<evidence type="ECO:0000256" key="2">
    <source>
        <dbReference type="ARBA" id="ARBA00022475"/>
    </source>
</evidence>
<evidence type="ECO:0000256" key="4">
    <source>
        <dbReference type="ARBA" id="ARBA00022989"/>
    </source>
</evidence>
<accession>A0A839QPI4</accession>
<dbReference type="InterPro" id="IPR007168">
    <property type="entry name" value="Phageshock_PspC_N"/>
</dbReference>
<gene>
    <name evidence="8" type="ORF">E9229_000182</name>
</gene>
<evidence type="ECO:0000259" key="7">
    <source>
        <dbReference type="Pfam" id="PF04024"/>
    </source>
</evidence>
<evidence type="ECO:0000313" key="8">
    <source>
        <dbReference type="EMBL" id="MBB2993991.1"/>
    </source>
</evidence>
<dbReference type="Pfam" id="PF04024">
    <property type="entry name" value="PspC"/>
    <property type="match status" value="1"/>
</dbReference>
<evidence type="ECO:0000256" key="1">
    <source>
        <dbReference type="ARBA" id="ARBA00004162"/>
    </source>
</evidence>
<dbReference type="InterPro" id="IPR052027">
    <property type="entry name" value="PspC"/>
</dbReference>
<evidence type="ECO:0000256" key="5">
    <source>
        <dbReference type="ARBA" id="ARBA00023136"/>
    </source>
</evidence>
<dbReference type="Proteomes" id="UP000523000">
    <property type="component" value="Unassembled WGS sequence"/>
</dbReference>
<comment type="caution">
    <text evidence="8">The sequence shown here is derived from an EMBL/GenBank/DDBJ whole genome shotgun (WGS) entry which is preliminary data.</text>
</comment>
<dbReference type="PANTHER" id="PTHR33885">
    <property type="entry name" value="PHAGE SHOCK PROTEIN C"/>
    <property type="match status" value="1"/>
</dbReference>